<feature type="domain" description="DUF6545" evidence="3">
    <location>
        <begin position="234"/>
        <end position="354"/>
    </location>
</feature>
<proteinExistence type="predicted"/>
<keyword evidence="2" id="KW-1133">Transmembrane helix</keyword>
<evidence type="ECO:0000259" key="3">
    <source>
        <dbReference type="Pfam" id="PF20182"/>
    </source>
</evidence>
<dbReference type="EMBL" id="VXLC01000011">
    <property type="protein sequence ID" value="KAA8886633.1"/>
    <property type="molecule type" value="Genomic_DNA"/>
</dbReference>
<protein>
    <recommendedName>
        <fullName evidence="3">DUF6545 domain-containing protein</fullName>
    </recommendedName>
</protein>
<evidence type="ECO:0000313" key="4">
    <source>
        <dbReference type="EMBL" id="KAA8886633.1"/>
    </source>
</evidence>
<dbReference type="AlphaFoldDB" id="A0A5N0ECI7"/>
<dbReference type="RefSeq" id="WP_150404092.1">
    <property type="nucleotide sequence ID" value="NZ_VXLC01000011.1"/>
</dbReference>
<dbReference type="OrthoDB" id="4772902at2"/>
<feature type="transmembrane region" description="Helical" evidence="2">
    <location>
        <begin position="208"/>
        <end position="228"/>
    </location>
</feature>
<feature type="transmembrane region" description="Helical" evidence="2">
    <location>
        <begin position="6"/>
        <end position="27"/>
    </location>
</feature>
<keyword evidence="2" id="KW-0812">Transmembrane</keyword>
<reference evidence="4 5" key="1">
    <citation type="submission" date="2019-09" db="EMBL/GenBank/DDBJ databases">
        <authorList>
            <person name="Wang X."/>
        </authorList>
    </citation>
    <scope>NUCLEOTIDE SEQUENCE [LARGE SCALE GENOMIC DNA]</scope>
    <source>
        <strain evidence="4 5">CICC 11023</strain>
    </source>
</reference>
<comment type="caution">
    <text evidence="4">The sequence shown here is derived from an EMBL/GenBank/DDBJ whole genome shotgun (WGS) entry which is preliminary data.</text>
</comment>
<feature type="region of interest" description="Disordered" evidence="1">
    <location>
        <begin position="315"/>
        <end position="336"/>
    </location>
</feature>
<evidence type="ECO:0000256" key="1">
    <source>
        <dbReference type="SAM" id="MobiDB-lite"/>
    </source>
</evidence>
<evidence type="ECO:0000313" key="5">
    <source>
        <dbReference type="Proteomes" id="UP000323876"/>
    </source>
</evidence>
<gene>
    <name evidence="4" type="ORF">F3087_22940</name>
</gene>
<feature type="transmembrane region" description="Helical" evidence="2">
    <location>
        <begin position="132"/>
        <end position="149"/>
    </location>
</feature>
<feature type="transmembrane region" description="Helical" evidence="2">
    <location>
        <begin position="99"/>
        <end position="120"/>
    </location>
</feature>
<dbReference type="Pfam" id="PF20182">
    <property type="entry name" value="DUF6545"/>
    <property type="match status" value="1"/>
</dbReference>
<name>A0A5N0ECI7_9NOCA</name>
<accession>A0A5N0ECI7</accession>
<dbReference type="InterPro" id="IPR050039">
    <property type="entry name" value="MAB_1171c-like"/>
</dbReference>
<dbReference type="Proteomes" id="UP000323876">
    <property type="component" value="Unassembled WGS sequence"/>
</dbReference>
<dbReference type="NCBIfam" id="NF042915">
    <property type="entry name" value="MAB_1171c_fam"/>
    <property type="match status" value="1"/>
</dbReference>
<feature type="transmembrane region" description="Helical" evidence="2">
    <location>
        <begin position="169"/>
        <end position="188"/>
    </location>
</feature>
<keyword evidence="2" id="KW-0472">Membrane</keyword>
<organism evidence="4 5">
    <name type="scientific">Nocardia colli</name>
    <dbReference type="NCBI Taxonomy" id="2545717"/>
    <lineage>
        <taxon>Bacteria</taxon>
        <taxon>Bacillati</taxon>
        <taxon>Actinomycetota</taxon>
        <taxon>Actinomycetes</taxon>
        <taxon>Mycobacteriales</taxon>
        <taxon>Nocardiaceae</taxon>
        <taxon>Nocardia</taxon>
    </lineage>
</organism>
<feature type="transmembrane region" description="Helical" evidence="2">
    <location>
        <begin position="65"/>
        <end position="87"/>
    </location>
</feature>
<evidence type="ECO:0000256" key="2">
    <source>
        <dbReference type="SAM" id="Phobius"/>
    </source>
</evidence>
<sequence>MNAAPPLLTGIVVLFAALVMVGRWLLVNETTTDHLINRTLIWVIGSVLGYAIAAGLGYPDFGQRLFLAVGAGSLSGYFGFVALFGRADPRTWRRHQRSYDAIAATFGTFVLICAGAEAAGLPLHRSVDWERIAWAAVYLVLAWTGVLLGRACVRELRNAAPTRRERLTYSALLLFGVYSVDSAFYAMLQLISGGPPGRPGTVGVVGSFLGMAVLTALIAIPLINAIIVRAELDRTGRQCRRLRPLWLDLTDAVPEVVLHSADAARQGSAARLYRMTIEIGDALLHLRQFAPDTAAPHADTISSFAMRIAEAVEHKRRGLPVPNRTGHPRSAIRPPADDRTAELRNLLALSREWPKARAAVETPADA</sequence>
<keyword evidence="5" id="KW-1185">Reference proteome</keyword>
<feature type="transmembrane region" description="Helical" evidence="2">
    <location>
        <begin position="39"/>
        <end position="59"/>
    </location>
</feature>
<dbReference type="InterPro" id="IPR046675">
    <property type="entry name" value="DUF6545"/>
</dbReference>